<dbReference type="RefSeq" id="WP_263953104.1">
    <property type="nucleotide sequence ID" value="NZ_JAOYFC010000001.1"/>
</dbReference>
<dbReference type="InterPro" id="IPR007076">
    <property type="entry name" value="TfoX_N"/>
</dbReference>
<reference evidence="2" key="1">
    <citation type="submission" date="2022-10" db="EMBL/GenBank/DDBJ databases">
        <authorList>
            <person name="Yue Y."/>
        </authorList>
    </citation>
    <scope>NUCLEOTIDE SEQUENCE</scope>
    <source>
        <strain evidence="2">Z654</strain>
    </source>
</reference>
<organism evidence="2 3">
    <name type="scientific">Halocynthiibacter halioticoli</name>
    <dbReference type="NCBI Taxonomy" id="2986804"/>
    <lineage>
        <taxon>Bacteria</taxon>
        <taxon>Pseudomonadati</taxon>
        <taxon>Pseudomonadota</taxon>
        <taxon>Alphaproteobacteria</taxon>
        <taxon>Rhodobacterales</taxon>
        <taxon>Paracoccaceae</taxon>
        <taxon>Halocynthiibacter</taxon>
    </lineage>
</organism>
<evidence type="ECO:0000313" key="3">
    <source>
        <dbReference type="Proteomes" id="UP001208041"/>
    </source>
</evidence>
<feature type="domain" description="TfoX N-terminal" evidence="1">
    <location>
        <begin position="15"/>
        <end position="101"/>
    </location>
</feature>
<accession>A0AAE3IY66</accession>
<dbReference type="EMBL" id="JAOYFC010000001">
    <property type="protein sequence ID" value="MCV6824290.1"/>
    <property type="molecule type" value="Genomic_DNA"/>
</dbReference>
<proteinExistence type="predicted"/>
<protein>
    <submittedName>
        <fullName evidence="2">TfoX/Sxy family protein</fullName>
    </submittedName>
</protein>
<dbReference type="Pfam" id="PF04993">
    <property type="entry name" value="TfoX_N"/>
    <property type="match status" value="1"/>
</dbReference>
<dbReference type="SUPFAM" id="SSF159894">
    <property type="entry name" value="YgaC/TfoX-N like"/>
    <property type="match status" value="1"/>
</dbReference>
<dbReference type="AlphaFoldDB" id="A0AAE3IY66"/>
<name>A0AAE3IY66_9RHOB</name>
<sequence>MAYDEGLAQLLRDDLADLDGITERKMFGGLCFQLNGHMVCGVHKGGGMFRPGKPREAEALKVEGTAPLSFTGRPMGGMIDANEDAISDDTRRRILIDLSLENVKDLPPK</sequence>
<keyword evidence="3" id="KW-1185">Reference proteome</keyword>
<gene>
    <name evidence="2" type="ORF">OH136_06945</name>
</gene>
<evidence type="ECO:0000313" key="2">
    <source>
        <dbReference type="EMBL" id="MCV6824290.1"/>
    </source>
</evidence>
<evidence type="ECO:0000259" key="1">
    <source>
        <dbReference type="Pfam" id="PF04993"/>
    </source>
</evidence>
<dbReference type="Proteomes" id="UP001208041">
    <property type="component" value="Unassembled WGS sequence"/>
</dbReference>
<comment type="caution">
    <text evidence="2">The sequence shown here is derived from an EMBL/GenBank/DDBJ whole genome shotgun (WGS) entry which is preliminary data.</text>
</comment>
<dbReference type="Gene3D" id="3.30.1460.30">
    <property type="entry name" value="YgaC/TfoX-N like chaperone"/>
    <property type="match status" value="1"/>
</dbReference>